<keyword evidence="4" id="KW-1185">Reference proteome</keyword>
<dbReference type="GO" id="GO:0016829">
    <property type="term" value="F:lyase activity"/>
    <property type="evidence" value="ECO:0007669"/>
    <property type="project" value="InterPro"/>
</dbReference>
<dbReference type="SUPFAM" id="SSF48230">
    <property type="entry name" value="Chondroitin AC/alginate lyase"/>
    <property type="match status" value="1"/>
</dbReference>
<evidence type="ECO:0000313" key="4">
    <source>
        <dbReference type="Proteomes" id="UP000639396"/>
    </source>
</evidence>
<dbReference type="AlphaFoldDB" id="A0A927CBP0"/>
<dbReference type="Pfam" id="PF07940">
    <property type="entry name" value="Hepar_II_III_C"/>
    <property type="match status" value="1"/>
</dbReference>
<protein>
    <submittedName>
        <fullName evidence="3">Heparinase II/III family protein</fullName>
    </submittedName>
</protein>
<feature type="domain" description="Heparinase II/III-like C-terminal" evidence="2">
    <location>
        <begin position="398"/>
        <end position="561"/>
    </location>
</feature>
<comment type="subcellular location">
    <subcellularLocation>
        <location evidence="1">Cell envelope</location>
    </subcellularLocation>
</comment>
<gene>
    <name evidence="3" type="ORF">IDH45_17415</name>
</gene>
<organism evidence="3 4">
    <name type="scientific">Paenibacillus oceani</name>
    <dbReference type="NCBI Taxonomy" id="2772510"/>
    <lineage>
        <taxon>Bacteria</taxon>
        <taxon>Bacillati</taxon>
        <taxon>Bacillota</taxon>
        <taxon>Bacilli</taxon>
        <taxon>Bacillales</taxon>
        <taxon>Paenibacillaceae</taxon>
        <taxon>Paenibacillus</taxon>
    </lineage>
</organism>
<evidence type="ECO:0000256" key="1">
    <source>
        <dbReference type="ARBA" id="ARBA00004196"/>
    </source>
</evidence>
<accession>A0A927CBP0</accession>
<dbReference type="InterPro" id="IPR008929">
    <property type="entry name" value="Chondroitin_lyas"/>
</dbReference>
<dbReference type="EMBL" id="JACXJA010000022">
    <property type="protein sequence ID" value="MBD2863772.1"/>
    <property type="molecule type" value="Genomic_DNA"/>
</dbReference>
<dbReference type="Gene3D" id="2.70.98.70">
    <property type="match status" value="1"/>
</dbReference>
<dbReference type="RefSeq" id="WP_190929401.1">
    <property type="nucleotide sequence ID" value="NZ_JACXJA010000022.1"/>
</dbReference>
<dbReference type="Proteomes" id="UP000639396">
    <property type="component" value="Unassembled WGS sequence"/>
</dbReference>
<reference evidence="3" key="1">
    <citation type="submission" date="2020-09" db="EMBL/GenBank/DDBJ databases">
        <title>A novel bacterium of genus Paenibacillus, isolated from South China Sea.</title>
        <authorList>
            <person name="Huang H."/>
            <person name="Mo K."/>
            <person name="Hu Y."/>
        </authorList>
    </citation>
    <scope>NUCLEOTIDE SEQUENCE</scope>
    <source>
        <strain evidence="3">IB182363</strain>
    </source>
</reference>
<dbReference type="InterPro" id="IPR012480">
    <property type="entry name" value="Hepar_II_III_C"/>
</dbReference>
<dbReference type="Gene3D" id="1.50.10.100">
    <property type="entry name" value="Chondroitin AC/alginate lyase"/>
    <property type="match status" value="1"/>
</dbReference>
<evidence type="ECO:0000259" key="2">
    <source>
        <dbReference type="Pfam" id="PF07940"/>
    </source>
</evidence>
<proteinExistence type="predicted"/>
<sequence length="631" mass="72830">MLKPFLYETEGSGYTKTKKIPVLPLKQFDPFFRYGDRELWKSVNSQIRDLIMEQVQPYKSFSYPMLKATDFMAFFKNGDRSVFETPYFERRHALSTLTLAECFAGDGLYLEDIINGVWCICEESSWVVSAHNFIYEPEPINGERTLPDIDNSALDIFASETGMTLAMVYYLLKDQLDQIEPLVSRRIKRELKRRIINPFLTRYDYWWMGYSDRRDMNNWNPWCVVNSLISILFCEEDDDLRKRGIVRALDMLDYYLQGIDEDGGIDEGATYWGRSCGMLLEGLALVHYATGGSIDIYQERKLRNFTDYIRKMYIGKGYVVNFADGSAKYNPAAEIIYTAGKYMRDSKLEDFGAYCFKDQLDNNIFPLHSLSRAMSSIVRSDDMVEKAMSVTFEKETFIPSMGILVARELEEPDRGLFLCVKGGSNGDSHNHNDVGNFVVFYNASPILIDIGVEVYRREFFGQKRYDIWTMQSQYHNLPTVNGIMQSAGADFYAEQVCYSSTEHSASLSMDISKAYEAKAYVKEYRRHASLDRLNQTVVIHDRYELEKNKSLSHHFITPCEVRHIAGGLLFISGRDAVQMLVDTNSFHIAIEEMPLTDMKLKSSWGDKLFRVVLKQKQVELCGEVMFTLLKV</sequence>
<name>A0A927CBP0_9BACL</name>
<comment type="caution">
    <text evidence="3">The sequence shown here is derived from an EMBL/GenBank/DDBJ whole genome shotgun (WGS) entry which is preliminary data.</text>
</comment>
<dbReference type="GO" id="GO:0030313">
    <property type="term" value="C:cell envelope"/>
    <property type="evidence" value="ECO:0007669"/>
    <property type="project" value="UniProtKB-SubCell"/>
</dbReference>
<evidence type="ECO:0000313" key="3">
    <source>
        <dbReference type="EMBL" id="MBD2863772.1"/>
    </source>
</evidence>